<proteinExistence type="predicted"/>
<name>A0AA39HHG1_9BILA</name>
<evidence type="ECO:0000313" key="2">
    <source>
        <dbReference type="EMBL" id="KAK0405925.1"/>
    </source>
</evidence>
<dbReference type="EMBL" id="JAUCMV010000004">
    <property type="protein sequence ID" value="KAK0405925.1"/>
    <property type="molecule type" value="Genomic_DNA"/>
</dbReference>
<dbReference type="Proteomes" id="UP001175271">
    <property type="component" value="Unassembled WGS sequence"/>
</dbReference>
<dbReference type="AlphaFoldDB" id="A0AA39HHG1"/>
<feature type="transmembrane region" description="Helical" evidence="1">
    <location>
        <begin position="48"/>
        <end position="68"/>
    </location>
</feature>
<evidence type="ECO:0000313" key="3">
    <source>
        <dbReference type="Proteomes" id="UP001175271"/>
    </source>
</evidence>
<protein>
    <submittedName>
        <fullName evidence="2">Uncharacterized protein</fullName>
    </submittedName>
</protein>
<keyword evidence="1" id="KW-0812">Transmembrane</keyword>
<reference evidence="2" key="1">
    <citation type="submission" date="2023-06" db="EMBL/GenBank/DDBJ databases">
        <title>Genomic analysis of the entomopathogenic nematode Steinernema hermaphroditum.</title>
        <authorList>
            <person name="Schwarz E.M."/>
            <person name="Heppert J.K."/>
            <person name="Baniya A."/>
            <person name="Schwartz H.T."/>
            <person name="Tan C.-H."/>
            <person name="Antoshechkin I."/>
            <person name="Sternberg P.W."/>
            <person name="Goodrich-Blair H."/>
            <person name="Dillman A.R."/>
        </authorList>
    </citation>
    <scope>NUCLEOTIDE SEQUENCE</scope>
    <source>
        <strain evidence="2">PS9179</strain>
        <tissue evidence="2">Whole animal</tissue>
    </source>
</reference>
<sequence>MRTSDSVPREYSERNQLLPRQLVRRDYGALEVLDSTFVAQTFSNGLDFAITFVFFVGYAFLIPLKTFVSEQLALVERRRKRIDCGPKINGGGKLQTPAIRCFKRMRGFSSRRAASDL</sequence>
<gene>
    <name evidence="2" type="ORF">QR680_018266</name>
</gene>
<comment type="caution">
    <text evidence="2">The sequence shown here is derived from an EMBL/GenBank/DDBJ whole genome shotgun (WGS) entry which is preliminary data.</text>
</comment>
<keyword evidence="3" id="KW-1185">Reference proteome</keyword>
<organism evidence="2 3">
    <name type="scientific">Steinernema hermaphroditum</name>
    <dbReference type="NCBI Taxonomy" id="289476"/>
    <lineage>
        <taxon>Eukaryota</taxon>
        <taxon>Metazoa</taxon>
        <taxon>Ecdysozoa</taxon>
        <taxon>Nematoda</taxon>
        <taxon>Chromadorea</taxon>
        <taxon>Rhabditida</taxon>
        <taxon>Tylenchina</taxon>
        <taxon>Panagrolaimomorpha</taxon>
        <taxon>Strongyloidoidea</taxon>
        <taxon>Steinernematidae</taxon>
        <taxon>Steinernema</taxon>
    </lineage>
</organism>
<evidence type="ECO:0000256" key="1">
    <source>
        <dbReference type="SAM" id="Phobius"/>
    </source>
</evidence>
<accession>A0AA39HHG1</accession>
<keyword evidence="1" id="KW-1133">Transmembrane helix</keyword>
<keyword evidence="1" id="KW-0472">Membrane</keyword>